<dbReference type="Gene3D" id="3.30.565.10">
    <property type="entry name" value="Histidine kinase-like ATPase, C-terminal domain"/>
    <property type="match status" value="2"/>
</dbReference>
<evidence type="ECO:0000259" key="4">
    <source>
        <dbReference type="PROSITE" id="PS50109"/>
    </source>
</evidence>
<evidence type="ECO:0000313" key="5">
    <source>
        <dbReference type="EMBL" id="TKT87426.1"/>
    </source>
</evidence>
<evidence type="ECO:0000256" key="3">
    <source>
        <dbReference type="SAM" id="MobiDB-lite"/>
    </source>
</evidence>
<evidence type="ECO:0000256" key="2">
    <source>
        <dbReference type="ARBA" id="ARBA00012438"/>
    </source>
</evidence>
<keyword evidence="6" id="KW-1185">Reference proteome</keyword>
<gene>
    <name evidence="5" type="ORF">FDK13_29355</name>
</gene>
<keyword evidence="5" id="KW-0547">Nucleotide-binding</keyword>
<dbReference type="RefSeq" id="WP_137343591.1">
    <property type="nucleotide sequence ID" value="NZ_BSQH01000004.1"/>
</dbReference>
<name>A0A4U6CT89_9BACT</name>
<dbReference type="SMART" id="SM00387">
    <property type="entry name" value="HATPase_c"/>
    <property type="match status" value="1"/>
</dbReference>
<dbReference type="PANTHER" id="PTHR43065">
    <property type="entry name" value="SENSOR HISTIDINE KINASE"/>
    <property type="match status" value="1"/>
</dbReference>
<dbReference type="Pfam" id="PF13589">
    <property type="entry name" value="HATPase_c_3"/>
    <property type="match status" value="1"/>
</dbReference>
<dbReference type="Proteomes" id="UP000304900">
    <property type="component" value="Unassembled WGS sequence"/>
</dbReference>
<dbReference type="GO" id="GO:0005524">
    <property type="term" value="F:ATP binding"/>
    <property type="evidence" value="ECO:0007669"/>
    <property type="project" value="UniProtKB-KW"/>
</dbReference>
<reference evidence="5 6" key="1">
    <citation type="submission" date="2019-05" db="EMBL/GenBank/DDBJ databases">
        <title>Dyadobacter AR-3-8 sp. nov., isolated from arctic soil.</title>
        <authorList>
            <person name="Chaudhary D.K."/>
        </authorList>
    </citation>
    <scope>NUCLEOTIDE SEQUENCE [LARGE SCALE GENOMIC DNA]</scope>
    <source>
        <strain evidence="5 6">AR-3-8</strain>
    </source>
</reference>
<dbReference type="SUPFAM" id="SSF55874">
    <property type="entry name" value="ATPase domain of HSP90 chaperone/DNA topoisomerase II/histidine kinase"/>
    <property type="match status" value="2"/>
</dbReference>
<organism evidence="5 6">
    <name type="scientific">Dyadobacter frigoris</name>
    <dbReference type="NCBI Taxonomy" id="2576211"/>
    <lineage>
        <taxon>Bacteria</taxon>
        <taxon>Pseudomonadati</taxon>
        <taxon>Bacteroidota</taxon>
        <taxon>Cytophagia</taxon>
        <taxon>Cytophagales</taxon>
        <taxon>Spirosomataceae</taxon>
        <taxon>Dyadobacter</taxon>
    </lineage>
</organism>
<sequence>MAKISFSVSARTAKLIGQENFANAEGAIIELVKNCYDADAKNCIIVFDNSDSFSSSIYIIDNGTGMTNEVIENQWMKIGTDDKLQNFKSGEGRVKTGAKGIGRFALDRLGLSSEMKTLPKSSVTGFLWSVTWSDFDRFGVSINEVEADLNEIEILDIKKELFKSFPNFIQLKCYIKSIEFSSGTILKINSVKDRWDEQSIKSLFDNLEVLIPPHEQPEFNLYLFSTNYPDDFGKVNSAYYDDYDYKIVTKYLADKNYTLDISVTRNELDIKQLETAYLEVFNNKLLKNFPYDLKTVQEKTFNIKRKIFDFPGFEKSVDLELIDKIGEFEFTFYFLKNRIDASDKDKFPYKNISQANRKAWLSKFGGVKIFRDDFRVRPYGEDGQDWLKLGERQARSPGGAGQKLGGFRIRPNQIAGTVRISRIANSNFQDKSGREGIQENEVFELFRNLLIEIISIFERDRNVLMFSLSELAKTQFNASLELKRAQLEAERILREQELSENTNKDLQTSSPSENLEKNFTTENTETEVLLAKATKIYEKELQDKNEEIKMLRALASVGLIISSFAHELKGLRSRLVPRTDFLTTELKKYIKAHDLLSVHNEDNPFYMLQLIKEEDIKLKHWLDYSLSTLKRDKRTRTNINMGEYFESFEINWRMALNQRKVKMTLIGSKDSNNIIQAFEVDLDAIFNNLLSNTLSAFKEKKGQYSREVTIEWRALEDYVEIKFSDNGNGLAKEYNSEPEKIFEFNESSKRDRLGNKIGTGMGLYIARLVIDDYNGAGVMLSPVQEGFCILVKFALRKNNLN</sequence>
<feature type="domain" description="Histidine kinase" evidence="4">
    <location>
        <begin position="563"/>
        <end position="797"/>
    </location>
</feature>
<dbReference type="Pfam" id="PF02518">
    <property type="entry name" value="HATPase_c"/>
    <property type="match status" value="1"/>
</dbReference>
<evidence type="ECO:0000256" key="1">
    <source>
        <dbReference type="ARBA" id="ARBA00000085"/>
    </source>
</evidence>
<dbReference type="InterPro" id="IPR005467">
    <property type="entry name" value="His_kinase_dom"/>
</dbReference>
<dbReference type="GO" id="GO:0004673">
    <property type="term" value="F:protein histidine kinase activity"/>
    <property type="evidence" value="ECO:0007669"/>
    <property type="project" value="UniProtKB-EC"/>
</dbReference>
<keyword evidence="5" id="KW-0067">ATP-binding</keyword>
<dbReference type="EMBL" id="SZVO01000019">
    <property type="protein sequence ID" value="TKT87426.1"/>
    <property type="molecule type" value="Genomic_DNA"/>
</dbReference>
<dbReference type="AlphaFoldDB" id="A0A4U6CT89"/>
<accession>A0A4U6CT89</accession>
<comment type="catalytic activity">
    <reaction evidence="1">
        <text>ATP + protein L-histidine = ADP + protein N-phospho-L-histidine.</text>
        <dbReference type="EC" id="2.7.13.3"/>
    </reaction>
</comment>
<dbReference type="PROSITE" id="PS50109">
    <property type="entry name" value="HIS_KIN"/>
    <property type="match status" value="1"/>
</dbReference>
<dbReference type="InterPro" id="IPR003594">
    <property type="entry name" value="HATPase_dom"/>
</dbReference>
<dbReference type="EC" id="2.7.13.3" evidence="2"/>
<evidence type="ECO:0000313" key="6">
    <source>
        <dbReference type="Proteomes" id="UP000304900"/>
    </source>
</evidence>
<feature type="compositionally biased region" description="Polar residues" evidence="3">
    <location>
        <begin position="499"/>
        <end position="512"/>
    </location>
</feature>
<comment type="caution">
    <text evidence="5">The sequence shown here is derived from an EMBL/GenBank/DDBJ whole genome shotgun (WGS) entry which is preliminary data.</text>
</comment>
<dbReference type="InterPro" id="IPR004358">
    <property type="entry name" value="Sig_transdc_His_kin-like_C"/>
</dbReference>
<dbReference type="OrthoDB" id="9816482at2"/>
<protein>
    <recommendedName>
        <fullName evidence="2">histidine kinase</fullName>
        <ecNumber evidence="2">2.7.13.3</ecNumber>
    </recommendedName>
</protein>
<dbReference type="PRINTS" id="PR00344">
    <property type="entry name" value="BCTRLSENSOR"/>
</dbReference>
<feature type="region of interest" description="Disordered" evidence="3">
    <location>
        <begin position="498"/>
        <end position="520"/>
    </location>
</feature>
<proteinExistence type="predicted"/>
<dbReference type="InterPro" id="IPR036890">
    <property type="entry name" value="HATPase_C_sf"/>
</dbReference>